<comment type="caution">
    <text evidence="7">The sequence shown here is derived from an EMBL/GenBank/DDBJ whole genome shotgun (WGS) entry which is preliminary data.</text>
</comment>
<dbReference type="EMBL" id="MOXJ01000036">
    <property type="protein sequence ID" value="PDO09513.1"/>
    <property type="molecule type" value="Genomic_DNA"/>
</dbReference>
<comment type="subcellular location">
    <subcellularLocation>
        <location evidence="1">Membrane</location>
        <topology evidence="1">Multi-pass membrane protein</topology>
    </subcellularLocation>
</comment>
<feature type="transmembrane region" description="Helical" evidence="6">
    <location>
        <begin position="310"/>
        <end position="332"/>
    </location>
</feature>
<feature type="transmembrane region" description="Helical" evidence="6">
    <location>
        <begin position="6"/>
        <end position="36"/>
    </location>
</feature>
<dbReference type="InterPro" id="IPR014227">
    <property type="entry name" value="YtvI-like"/>
</dbReference>
<evidence type="ECO:0000256" key="3">
    <source>
        <dbReference type="ARBA" id="ARBA00022692"/>
    </source>
</evidence>
<dbReference type="Proteomes" id="UP000243688">
    <property type="component" value="Unassembled WGS sequence"/>
</dbReference>
<comment type="similarity">
    <text evidence="2">Belongs to the autoinducer-2 exporter (AI-2E) (TC 2.A.86) family.</text>
</comment>
<dbReference type="PANTHER" id="PTHR21716:SF68">
    <property type="entry name" value="TRANSPORT PROTEIN YTVI-RELATED"/>
    <property type="match status" value="1"/>
</dbReference>
<feature type="transmembrane region" description="Helical" evidence="6">
    <location>
        <begin position="57"/>
        <end position="79"/>
    </location>
</feature>
<evidence type="ECO:0000256" key="2">
    <source>
        <dbReference type="ARBA" id="ARBA00009773"/>
    </source>
</evidence>
<dbReference type="NCBIfam" id="TIGR02872">
    <property type="entry name" value="spore_ytvI"/>
    <property type="match status" value="1"/>
</dbReference>
<evidence type="ECO:0000256" key="5">
    <source>
        <dbReference type="ARBA" id="ARBA00023136"/>
    </source>
</evidence>
<dbReference type="Pfam" id="PF01594">
    <property type="entry name" value="AI-2E_transport"/>
    <property type="match status" value="1"/>
</dbReference>
<dbReference type="GO" id="GO:0055085">
    <property type="term" value="P:transmembrane transport"/>
    <property type="evidence" value="ECO:0007669"/>
    <property type="project" value="TreeGrafter"/>
</dbReference>
<dbReference type="AlphaFoldDB" id="A0A2A6DXR7"/>
<gene>
    <name evidence="7" type="ORF">BLM47_12155</name>
</gene>
<evidence type="ECO:0000313" key="7">
    <source>
        <dbReference type="EMBL" id="PDO09513.1"/>
    </source>
</evidence>
<reference evidence="7 8" key="1">
    <citation type="submission" date="2016-12" db="EMBL/GenBank/DDBJ databases">
        <title>Candidatus Reconcilibacillus cellulovorans genome.</title>
        <authorList>
            <person name="Kolinko S."/>
            <person name="Wu Y.-W."/>
            <person name="Tachea F."/>
            <person name="Denzel E."/>
            <person name="Hiras J."/>
            <person name="Baecker N."/>
            <person name="Chan L.J."/>
            <person name="Eichorst S.A."/>
            <person name="Frey D."/>
            <person name="Adams P.D."/>
            <person name="Pray T."/>
            <person name="Tanjore D."/>
            <person name="Petzold C.J."/>
            <person name="Gladden J.M."/>
            <person name="Simmons B.A."/>
            <person name="Singer S.W."/>
        </authorList>
    </citation>
    <scope>NUCLEOTIDE SEQUENCE [LARGE SCALE GENOMIC DNA]</scope>
    <source>
        <strain evidence="7">JTherm</strain>
    </source>
</reference>
<name>A0A2A6DXR7_9BACL</name>
<feature type="transmembrane region" description="Helical" evidence="6">
    <location>
        <begin position="270"/>
        <end position="290"/>
    </location>
</feature>
<organism evidence="7 8">
    <name type="scientific">Candidatus Reconcilbacillus cellulovorans</name>
    <dbReference type="NCBI Taxonomy" id="1906605"/>
    <lineage>
        <taxon>Bacteria</taxon>
        <taxon>Bacillati</taxon>
        <taxon>Bacillota</taxon>
        <taxon>Bacilli</taxon>
        <taxon>Bacillales</taxon>
        <taxon>Paenibacillaceae</taxon>
        <taxon>Candidatus Reconcilbacillus</taxon>
    </lineage>
</organism>
<keyword evidence="4 6" id="KW-1133">Transmembrane helix</keyword>
<dbReference type="GO" id="GO:0016020">
    <property type="term" value="C:membrane"/>
    <property type="evidence" value="ECO:0007669"/>
    <property type="project" value="UniProtKB-SubCell"/>
</dbReference>
<evidence type="ECO:0000256" key="4">
    <source>
        <dbReference type="ARBA" id="ARBA00022989"/>
    </source>
</evidence>
<feature type="transmembrane region" description="Helical" evidence="6">
    <location>
        <begin position="236"/>
        <end position="263"/>
    </location>
</feature>
<evidence type="ECO:0000256" key="1">
    <source>
        <dbReference type="ARBA" id="ARBA00004141"/>
    </source>
</evidence>
<evidence type="ECO:0000256" key="6">
    <source>
        <dbReference type="SAM" id="Phobius"/>
    </source>
</evidence>
<feature type="transmembrane region" description="Helical" evidence="6">
    <location>
        <begin position="211"/>
        <end position="230"/>
    </location>
</feature>
<accession>A0A2A6DXR7</accession>
<sequence length="347" mass="38475">MPIKTLIVLVLGFLFLYGLFTVGAPFLLAIVFALFLETPIRFVMRMMRVNRAVASSVVCTAFMLALFGLLYWIGVRVAAQLVEYSRMAPHYFENAASYFQQFVDRWTAYFNAVSPEWGARIEAGVAEALRTLTQSLHSLLGNVSRYSLGLAVAIPDMFFFLLVFVMSLYLFCSGFPAIRDAFLSYFDEQSRPKVERVLADLRQSVFGFLRAQVLLSAFTYVSTLTGLLILKVDYALAIALLVTIVDILPVLGTGSVLVPWAVYSFVKGDLVLAIGLVVLFVFIVVVRRILEPKVLGDSIGLSALATLASLYIGYKLFGAIGLFFGPTAVLVFQAMRKVGLLQFKIRL</sequence>
<keyword evidence="3 6" id="KW-0812">Transmembrane</keyword>
<dbReference type="PANTHER" id="PTHR21716">
    <property type="entry name" value="TRANSMEMBRANE PROTEIN"/>
    <property type="match status" value="1"/>
</dbReference>
<evidence type="ECO:0000313" key="8">
    <source>
        <dbReference type="Proteomes" id="UP000243688"/>
    </source>
</evidence>
<feature type="transmembrane region" description="Helical" evidence="6">
    <location>
        <begin position="146"/>
        <end position="171"/>
    </location>
</feature>
<proteinExistence type="inferred from homology"/>
<protein>
    <submittedName>
        <fullName evidence="7">Sporulation integral membrane protein YtvI</fullName>
    </submittedName>
</protein>
<dbReference type="InterPro" id="IPR002549">
    <property type="entry name" value="AI-2E-like"/>
</dbReference>
<keyword evidence="5 6" id="KW-0472">Membrane</keyword>